<proteinExistence type="predicted"/>
<name>A0A199VKW1_ANACO</name>
<comment type="caution">
    <text evidence="2">The sequence shown here is derived from an EMBL/GenBank/DDBJ whole genome shotgun (WGS) entry which is preliminary data.</text>
</comment>
<reference evidence="2 3" key="1">
    <citation type="journal article" date="2016" name="DNA Res.">
        <title>The draft genome of MD-2 pineapple using hybrid error correction of long reads.</title>
        <authorList>
            <person name="Redwan R.M."/>
            <person name="Saidin A."/>
            <person name="Kumar S.V."/>
        </authorList>
    </citation>
    <scope>NUCLEOTIDE SEQUENCE [LARGE SCALE GENOMIC DNA]</scope>
    <source>
        <strain evidence="3">cv. MD2</strain>
        <tissue evidence="2">Leaf</tissue>
    </source>
</reference>
<evidence type="ECO:0000256" key="1">
    <source>
        <dbReference type="SAM" id="MobiDB-lite"/>
    </source>
</evidence>
<sequence length="167" mass="19438">MGTEKLKSIIEELSTFNQELESEKGSKYDLNPKKQIVKDLPQSQCKEKRKPQRLKPPAEKNPKKSRTCLNCQKKGHNIRTCKEINLPRSSPFLIQASSKVHKLATMKRKKKKRSNFKLKEVSERNLEREREKTPFSFSKLSTKDVVREDEGCYIHDVTKPKKAPQNT</sequence>
<dbReference type="EMBL" id="LSRQ01001488">
    <property type="protein sequence ID" value="OAY77643.1"/>
    <property type="molecule type" value="Genomic_DNA"/>
</dbReference>
<evidence type="ECO:0008006" key="4">
    <source>
        <dbReference type="Google" id="ProtNLM"/>
    </source>
</evidence>
<dbReference type="SUPFAM" id="SSF57756">
    <property type="entry name" value="Retrovirus zinc finger-like domains"/>
    <property type="match status" value="1"/>
</dbReference>
<feature type="compositionally biased region" description="Basic and acidic residues" evidence="1">
    <location>
        <begin position="21"/>
        <end position="32"/>
    </location>
</feature>
<organism evidence="2 3">
    <name type="scientific">Ananas comosus</name>
    <name type="common">Pineapple</name>
    <name type="synonym">Ananas ananas</name>
    <dbReference type="NCBI Taxonomy" id="4615"/>
    <lineage>
        <taxon>Eukaryota</taxon>
        <taxon>Viridiplantae</taxon>
        <taxon>Streptophyta</taxon>
        <taxon>Embryophyta</taxon>
        <taxon>Tracheophyta</taxon>
        <taxon>Spermatophyta</taxon>
        <taxon>Magnoliopsida</taxon>
        <taxon>Liliopsida</taxon>
        <taxon>Poales</taxon>
        <taxon>Bromeliaceae</taxon>
        <taxon>Bromelioideae</taxon>
        <taxon>Ananas</taxon>
    </lineage>
</organism>
<gene>
    <name evidence="2" type="ORF">ACMD2_13464</name>
</gene>
<dbReference type="AlphaFoldDB" id="A0A199VKW1"/>
<dbReference type="Proteomes" id="UP000092600">
    <property type="component" value="Unassembled WGS sequence"/>
</dbReference>
<evidence type="ECO:0000313" key="2">
    <source>
        <dbReference type="EMBL" id="OAY77643.1"/>
    </source>
</evidence>
<dbReference type="GO" id="GO:0008270">
    <property type="term" value="F:zinc ion binding"/>
    <property type="evidence" value="ECO:0007669"/>
    <property type="project" value="InterPro"/>
</dbReference>
<dbReference type="GO" id="GO:0003676">
    <property type="term" value="F:nucleic acid binding"/>
    <property type="evidence" value="ECO:0007669"/>
    <property type="project" value="InterPro"/>
</dbReference>
<dbReference type="InterPro" id="IPR036875">
    <property type="entry name" value="Znf_CCHC_sf"/>
</dbReference>
<protein>
    <recommendedName>
        <fullName evidence="4">CCHC-type domain-containing protein</fullName>
    </recommendedName>
</protein>
<accession>A0A199VKW1</accession>
<evidence type="ECO:0000313" key="3">
    <source>
        <dbReference type="Proteomes" id="UP000092600"/>
    </source>
</evidence>
<feature type="region of interest" description="Disordered" evidence="1">
    <location>
        <begin position="21"/>
        <end position="68"/>
    </location>
</feature>